<dbReference type="GO" id="GO:0006508">
    <property type="term" value="P:proteolysis"/>
    <property type="evidence" value="ECO:0007669"/>
    <property type="project" value="UniProtKB-KW"/>
</dbReference>
<dbReference type="RefSeq" id="WP_131366698.1">
    <property type="nucleotide sequence ID" value="NZ_SJKB01000029.1"/>
</dbReference>
<reference evidence="9 10" key="1">
    <citation type="submission" date="2019-02" db="EMBL/GenBank/DDBJ databases">
        <title>Kribbella capetownensis sp. nov. and Kribbella speibonae sp. nov., isolated from soil.</title>
        <authorList>
            <person name="Curtis S.M."/>
            <person name="Norton I."/>
            <person name="Everest G.J."/>
            <person name="Meyers P.R."/>
        </authorList>
    </citation>
    <scope>NUCLEOTIDE SEQUENCE [LARGE SCALE GENOMIC DNA]</scope>
    <source>
        <strain evidence="9 10">NRRL B-24813</strain>
    </source>
</reference>
<keyword evidence="4 8" id="KW-0378">Hydrolase</keyword>
<dbReference type="EMBL" id="SJKB01000029">
    <property type="protein sequence ID" value="TCC48077.1"/>
    <property type="molecule type" value="Genomic_DNA"/>
</dbReference>
<evidence type="ECO:0000256" key="2">
    <source>
        <dbReference type="ARBA" id="ARBA00022670"/>
    </source>
</evidence>
<dbReference type="Proteomes" id="UP000291144">
    <property type="component" value="Unassembled WGS sequence"/>
</dbReference>
<comment type="caution">
    <text evidence="9">The sequence shown here is derived from an EMBL/GenBank/DDBJ whole genome shotgun (WGS) entry which is preliminary data.</text>
</comment>
<dbReference type="GO" id="GO:0008233">
    <property type="term" value="F:peptidase activity"/>
    <property type="evidence" value="ECO:0007669"/>
    <property type="project" value="UniProtKB-KW"/>
</dbReference>
<dbReference type="Gene3D" id="3.90.1680.10">
    <property type="entry name" value="SOS response associated peptidase-like"/>
    <property type="match status" value="1"/>
</dbReference>
<dbReference type="PANTHER" id="PTHR13604:SF0">
    <property type="entry name" value="ABASIC SITE PROCESSING PROTEIN HMCES"/>
    <property type="match status" value="1"/>
</dbReference>
<gene>
    <name evidence="9" type="ORF">E0H73_43145</name>
</gene>
<dbReference type="InterPro" id="IPR036590">
    <property type="entry name" value="SRAP-like"/>
</dbReference>
<dbReference type="InterPro" id="IPR003738">
    <property type="entry name" value="SRAP"/>
</dbReference>
<dbReference type="EC" id="3.4.-.-" evidence="8"/>
<dbReference type="GO" id="GO:0003697">
    <property type="term" value="F:single-stranded DNA binding"/>
    <property type="evidence" value="ECO:0007669"/>
    <property type="project" value="InterPro"/>
</dbReference>
<dbReference type="OrthoDB" id="9782620at2"/>
<evidence type="ECO:0000256" key="3">
    <source>
        <dbReference type="ARBA" id="ARBA00022763"/>
    </source>
</evidence>
<evidence type="ECO:0000313" key="10">
    <source>
        <dbReference type="Proteomes" id="UP000291144"/>
    </source>
</evidence>
<keyword evidence="5" id="KW-0190">Covalent protein-DNA linkage</keyword>
<proteinExistence type="inferred from homology"/>
<dbReference type="AlphaFoldDB" id="A0A4R0JNT3"/>
<dbReference type="GO" id="GO:0106300">
    <property type="term" value="P:protein-DNA covalent cross-linking repair"/>
    <property type="evidence" value="ECO:0007669"/>
    <property type="project" value="InterPro"/>
</dbReference>
<evidence type="ECO:0000256" key="7">
    <source>
        <dbReference type="ARBA" id="ARBA00023239"/>
    </source>
</evidence>
<organism evidence="9 10">
    <name type="scientific">Kribbella pittospori</name>
    <dbReference type="NCBI Taxonomy" id="722689"/>
    <lineage>
        <taxon>Bacteria</taxon>
        <taxon>Bacillati</taxon>
        <taxon>Actinomycetota</taxon>
        <taxon>Actinomycetes</taxon>
        <taxon>Propionibacteriales</taxon>
        <taxon>Kribbellaceae</taxon>
        <taxon>Kribbella</taxon>
    </lineage>
</organism>
<keyword evidence="3" id="KW-0227">DNA damage</keyword>
<dbReference type="Pfam" id="PF02586">
    <property type="entry name" value="SRAP"/>
    <property type="match status" value="1"/>
</dbReference>
<comment type="similarity">
    <text evidence="1 8">Belongs to the SOS response-associated peptidase family.</text>
</comment>
<protein>
    <recommendedName>
        <fullName evidence="8">Abasic site processing protein</fullName>
        <ecNumber evidence="8">3.4.-.-</ecNumber>
    </recommendedName>
</protein>
<evidence type="ECO:0000256" key="6">
    <source>
        <dbReference type="ARBA" id="ARBA00023125"/>
    </source>
</evidence>
<dbReference type="PANTHER" id="PTHR13604">
    <property type="entry name" value="DC12-RELATED"/>
    <property type="match status" value="1"/>
</dbReference>
<evidence type="ECO:0000256" key="1">
    <source>
        <dbReference type="ARBA" id="ARBA00008136"/>
    </source>
</evidence>
<dbReference type="SUPFAM" id="SSF143081">
    <property type="entry name" value="BB1717-like"/>
    <property type="match status" value="1"/>
</dbReference>
<keyword evidence="7" id="KW-0456">Lyase</keyword>
<keyword evidence="10" id="KW-1185">Reference proteome</keyword>
<evidence type="ECO:0000256" key="5">
    <source>
        <dbReference type="ARBA" id="ARBA00023124"/>
    </source>
</evidence>
<evidence type="ECO:0000256" key="4">
    <source>
        <dbReference type="ARBA" id="ARBA00022801"/>
    </source>
</evidence>
<dbReference type="GO" id="GO:0016829">
    <property type="term" value="F:lyase activity"/>
    <property type="evidence" value="ECO:0007669"/>
    <property type="project" value="UniProtKB-KW"/>
</dbReference>
<evidence type="ECO:0000256" key="8">
    <source>
        <dbReference type="RuleBase" id="RU364100"/>
    </source>
</evidence>
<sequence>MCGRYASTARRTDLLEHFQVDDDKADELKGPDYNVAPTKLAPVVISRPPADGSKDADAVRQLRLFKWGLVPFWAKDTKIGSRLVNARSETVHEKPAFRAAFKSRRCLIPVDAFYEWFETDKVSEKTKKPLKQPFAFRPTDGSSLALAGVYEVWKDKSLPEDDPAALLWSYTIITTTATDEVGRVHDRMPMSIAADDWAQWLDPTVREPDDLKALMTPPTGLEIYAVSTAVNDVRRNNGPHLLDPLPAS</sequence>
<evidence type="ECO:0000313" key="9">
    <source>
        <dbReference type="EMBL" id="TCC48077.1"/>
    </source>
</evidence>
<keyword evidence="2 8" id="KW-0645">Protease</keyword>
<accession>A0A4R0JNT3</accession>
<name>A0A4R0JNT3_9ACTN</name>
<keyword evidence="6" id="KW-0238">DNA-binding</keyword>